<dbReference type="InterPro" id="IPR008136">
    <property type="entry name" value="CinA_C"/>
</dbReference>
<feature type="domain" description="MoaB/Mog" evidence="2">
    <location>
        <begin position="4"/>
        <end position="176"/>
    </location>
</feature>
<comment type="similarity">
    <text evidence="1">Belongs to the CinA family.</text>
</comment>
<dbReference type="Proteomes" id="UP000216339">
    <property type="component" value="Unassembled WGS sequence"/>
</dbReference>
<dbReference type="InterPro" id="IPR008135">
    <property type="entry name" value="Competence-induced_CinA"/>
</dbReference>
<dbReference type="InterPro" id="IPR036653">
    <property type="entry name" value="CinA-like_C"/>
</dbReference>
<dbReference type="Pfam" id="PF00994">
    <property type="entry name" value="MoCF_biosynth"/>
    <property type="match status" value="1"/>
</dbReference>
<proteinExistence type="inferred from homology"/>
<dbReference type="SUPFAM" id="SSF142433">
    <property type="entry name" value="CinA-like"/>
    <property type="match status" value="1"/>
</dbReference>
<dbReference type="SUPFAM" id="SSF53218">
    <property type="entry name" value="Molybdenum cofactor biosynthesis proteins"/>
    <property type="match status" value="1"/>
</dbReference>
<reference evidence="3 4" key="1">
    <citation type="submission" date="2016-11" db="EMBL/GenBank/DDBJ databases">
        <title>Study of marine rhodopsin-containing bacteria.</title>
        <authorList>
            <person name="Yoshizawa S."/>
            <person name="Kumagai Y."/>
            <person name="Kogure K."/>
        </authorList>
    </citation>
    <scope>NUCLEOTIDE SEQUENCE [LARGE SCALE GENOMIC DNA]</scope>
    <source>
        <strain evidence="3 4">SAORIC-28</strain>
    </source>
</reference>
<evidence type="ECO:0000256" key="1">
    <source>
        <dbReference type="HAMAP-Rule" id="MF_00226"/>
    </source>
</evidence>
<evidence type="ECO:0000259" key="2">
    <source>
        <dbReference type="SMART" id="SM00852"/>
    </source>
</evidence>
<name>A0A271J473_9BACT</name>
<protein>
    <recommendedName>
        <fullName evidence="1">CinA-like protein</fullName>
    </recommendedName>
</protein>
<evidence type="ECO:0000313" key="4">
    <source>
        <dbReference type="Proteomes" id="UP000216339"/>
    </source>
</evidence>
<dbReference type="SMART" id="SM00852">
    <property type="entry name" value="MoCF_biosynth"/>
    <property type="match status" value="1"/>
</dbReference>
<dbReference type="InterPro" id="IPR041424">
    <property type="entry name" value="CinA_KH"/>
</dbReference>
<organism evidence="3 4">
    <name type="scientific">Rubrivirga marina</name>
    <dbReference type="NCBI Taxonomy" id="1196024"/>
    <lineage>
        <taxon>Bacteria</taxon>
        <taxon>Pseudomonadati</taxon>
        <taxon>Rhodothermota</taxon>
        <taxon>Rhodothermia</taxon>
        <taxon>Rhodothermales</taxon>
        <taxon>Rubricoccaceae</taxon>
        <taxon>Rubrivirga</taxon>
    </lineage>
</organism>
<dbReference type="HAMAP" id="MF_00226_B">
    <property type="entry name" value="CinA_B"/>
    <property type="match status" value="1"/>
</dbReference>
<gene>
    <name evidence="3" type="ORF">BSZ37_16045</name>
</gene>
<dbReference type="InterPro" id="IPR050101">
    <property type="entry name" value="CinA"/>
</dbReference>
<dbReference type="InterPro" id="IPR036425">
    <property type="entry name" value="MoaB/Mog-like_dom_sf"/>
</dbReference>
<comment type="caution">
    <text evidence="3">The sequence shown here is derived from an EMBL/GenBank/DDBJ whole genome shotgun (WGS) entry which is preliminary data.</text>
</comment>
<dbReference type="NCBIfam" id="TIGR00200">
    <property type="entry name" value="cinA_nterm"/>
    <property type="match status" value="1"/>
</dbReference>
<dbReference type="PIRSF" id="PIRSF006728">
    <property type="entry name" value="CinA"/>
    <property type="match status" value="1"/>
</dbReference>
<dbReference type="Pfam" id="PF18146">
    <property type="entry name" value="CinA_KH"/>
    <property type="match status" value="1"/>
</dbReference>
<dbReference type="Gene3D" id="3.40.980.10">
    <property type="entry name" value="MoaB/Mog-like domain"/>
    <property type="match status" value="1"/>
</dbReference>
<accession>A0A271J473</accession>
<dbReference type="RefSeq" id="WP_095511515.1">
    <property type="nucleotide sequence ID" value="NZ_MQWD01000001.1"/>
</dbReference>
<sequence>MTGHLLTVGDEILLGQIVNTNAAWLGERLAEVGVDLRRSETVGDEVGVIAGAIERATADGAALVVVTGGLGPTHDDVTRAAVAQAFDRPLEFRDELFERIRARYEARGRTMPEIGRVMAEAPVGFEALVNPKGSAPGLWGEREVDGRSQVVVVVPGVPHEMRAILESFVLPRLVERQDGVVLSRTLLTAGKGESDISALIAEQADGLPDGLTLAYLPSLGEVRLRVTARGVDREAARRDLDAATDAIRGVLGTLVFGEGTATLEAVVNDMLRERGLRMAVAESCTGGAISARVTSVSGASSVFCGSVVAYSNETKADLLDVAPATIEAEGAVSEAVALAMAAGARARLGADVGLATTGIAGPTGGTPDKPVGTVWLAYDDGDTQRAVRLQFTTDRAVNVALSTTAALDLVRRQLLRRPA</sequence>
<evidence type="ECO:0000313" key="3">
    <source>
        <dbReference type="EMBL" id="PAP77844.1"/>
    </source>
</evidence>
<dbReference type="OrthoDB" id="9801454at2"/>
<dbReference type="InterPro" id="IPR001453">
    <property type="entry name" value="MoaB/Mog_dom"/>
</dbReference>
<dbReference type="PANTHER" id="PTHR13939">
    <property type="entry name" value="NICOTINAMIDE-NUCLEOTIDE AMIDOHYDROLASE PNCC"/>
    <property type="match status" value="1"/>
</dbReference>
<keyword evidence="4" id="KW-1185">Reference proteome</keyword>
<dbReference type="CDD" id="cd00885">
    <property type="entry name" value="cinA"/>
    <property type="match status" value="1"/>
</dbReference>
<dbReference type="Pfam" id="PF02464">
    <property type="entry name" value="CinA"/>
    <property type="match status" value="1"/>
</dbReference>
<dbReference type="NCBIfam" id="TIGR00199">
    <property type="entry name" value="PncC_domain"/>
    <property type="match status" value="1"/>
</dbReference>
<dbReference type="Gene3D" id="3.30.70.2860">
    <property type="match status" value="1"/>
</dbReference>
<dbReference type="PANTHER" id="PTHR13939:SF0">
    <property type="entry name" value="NMN AMIDOHYDROLASE-LIKE PROTEIN YFAY"/>
    <property type="match status" value="1"/>
</dbReference>
<dbReference type="AlphaFoldDB" id="A0A271J473"/>
<dbReference type="Gene3D" id="3.90.950.20">
    <property type="entry name" value="CinA-like"/>
    <property type="match status" value="1"/>
</dbReference>
<dbReference type="EMBL" id="MQWD01000001">
    <property type="protein sequence ID" value="PAP77844.1"/>
    <property type="molecule type" value="Genomic_DNA"/>
</dbReference>